<dbReference type="RefSeq" id="WP_023029857.1">
    <property type="nucleotide sequence ID" value="NZ_LR134408.1"/>
</dbReference>
<dbReference type="NCBIfam" id="TIGR01549">
    <property type="entry name" value="HAD-SF-IA-v1"/>
    <property type="match status" value="1"/>
</dbReference>
<keyword evidence="2 4" id="KW-0378">Hydrolase</keyword>
<keyword evidence="3" id="KW-0460">Magnesium</keyword>
<evidence type="ECO:0000256" key="3">
    <source>
        <dbReference type="ARBA" id="ARBA00022842"/>
    </source>
</evidence>
<organism evidence="4 5">
    <name type="scientific">Corynebacterium segmentosum</name>
    <dbReference type="NCBI Taxonomy" id="43990"/>
    <lineage>
        <taxon>Bacteria</taxon>
        <taxon>Bacillati</taxon>
        <taxon>Actinomycetota</taxon>
        <taxon>Actinomycetes</taxon>
        <taxon>Mycobacteriales</taxon>
        <taxon>Corynebacteriaceae</taxon>
        <taxon>Corynebacterium</taxon>
    </lineage>
</organism>
<evidence type="ECO:0000313" key="4">
    <source>
        <dbReference type="EMBL" id="VEH71776.1"/>
    </source>
</evidence>
<dbReference type="EC" id="3.8.1.2" evidence="4"/>
<dbReference type="Gene3D" id="1.20.120.1600">
    <property type="match status" value="1"/>
</dbReference>
<dbReference type="InterPro" id="IPR036412">
    <property type="entry name" value="HAD-like_sf"/>
</dbReference>
<dbReference type="NCBIfam" id="TIGR01509">
    <property type="entry name" value="HAD-SF-IA-v3"/>
    <property type="match status" value="1"/>
</dbReference>
<dbReference type="GO" id="GO:0008967">
    <property type="term" value="F:phosphoglycolate phosphatase activity"/>
    <property type="evidence" value="ECO:0007669"/>
    <property type="project" value="UniProtKB-EC"/>
</dbReference>
<dbReference type="Proteomes" id="UP000280707">
    <property type="component" value="Chromosome"/>
</dbReference>
<dbReference type="Pfam" id="PF00702">
    <property type="entry name" value="Hydrolase"/>
    <property type="match status" value="1"/>
</dbReference>
<protein>
    <submittedName>
        <fullName evidence="4">Phosphoglycolate phosphatase</fullName>
        <ecNumber evidence="4">3.1.3.18</ecNumber>
        <ecNumber evidence="4">3.8.1.2</ecNumber>
    </submittedName>
</protein>
<keyword evidence="5" id="KW-1185">Reference proteome</keyword>
<dbReference type="InterPro" id="IPR006439">
    <property type="entry name" value="HAD-SF_hydro_IA"/>
</dbReference>
<dbReference type="EMBL" id="LR134408">
    <property type="protein sequence ID" value="VEH71776.1"/>
    <property type="molecule type" value="Genomic_DNA"/>
</dbReference>
<dbReference type="Gene3D" id="3.40.50.1000">
    <property type="entry name" value="HAD superfamily/HAD-like"/>
    <property type="match status" value="1"/>
</dbReference>
<evidence type="ECO:0000256" key="2">
    <source>
        <dbReference type="ARBA" id="ARBA00022801"/>
    </source>
</evidence>
<accession>A0ABY6TBP4</accession>
<evidence type="ECO:0000256" key="1">
    <source>
        <dbReference type="ARBA" id="ARBA00001946"/>
    </source>
</evidence>
<dbReference type="SFLD" id="SFLDS00003">
    <property type="entry name" value="Haloacid_Dehalogenase"/>
    <property type="match status" value="1"/>
</dbReference>
<evidence type="ECO:0000313" key="5">
    <source>
        <dbReference type="Proteomes" id="UP000280707"/>
    </source>
</evidence>
<proteinExistence type="predicted"/>
<dbReference type="EC" id="3.1.3.18" evidence="4"/>
<dbReference type="SUPFAM" id="SSF56784">
    <property type="entry name" value="HAD-like"/>
    <property type="match status" value="1"/>
</dbReference>
<dbReference type="InterPro" id="IPR051400">
    <property type="entry name" value="HAD-like_hydrolase"/>
</dbReference>
<dbReference type="SFLD" id="SFLDG01129">
    <property type="entry name" value="C1.5:_HAD__Beta-PGM__Phosphata"/>
    <property type="match status" value="1"/>
</dbReference>
<dbReference type="PRINTS" id="PR00413">
    <property type="entry name" value="HADHALOGNASE"/>
</dbReference>
<dbReference type="PANTHER" id="PTHR46470:SF4">
    <property type="entry name" value="5-AMINO-6-(5-PHOSPHO-D-RIBITYLAMINO)URACIL PHOSPHATASE YIGB"/>
    <property type="match status" value="1"/>
</dbReference>
<name>A0ABY6TBP4_9CORY</name>
<gene>
    <name evidence="4" type="primary">hdl IVa</name>
    <name evidence="4" type="ORF">NCTC934_00026</name>
</gene>
<dbReference type="GO" id="GO:0018784">
    <property type="term" value="F:(S)-2-haloacid dehalogenase activity"/>
    <property type="evidence" value="ECO:0007669"/>
    <property type="project" value="UniProtKB-EC"/>
</dbReference>
<reference evidence="4 5" key="1">
    <citation type="submission" date="2018-12" db="EMBL/GenBank/DDBJ databases">
        <authorList>
            <consortium name="Pathogen Informatics"/>
        </authorList>
    </citation>
    <scope>NUCLEOTIDE SEQUENCE [LARGE SCALE GENOMIC DNA]</scope>
    <source>
        <strain evidence="4 5">NCTC934</strain>
    </source>
</reference>
<dbReference type="PANTHER" id="PTHR46470">
    <property type="entry name" value="N-ACYLNEURAMINATE-9-PHOSPHATASE"/>
    <property type="match status" value="1"/>
</dbReference>
<comment type="cofactor">
    <cofactor evidence="1">
        <name>Mg(2+)</name>
        <dbReference type="ChEBI" id="CHEBI:18420"/>
    </cofactor>
</comment>
<sequence length="221" mass="24376">MIRALLFDLDDTLMDHTAAARAGVDEWCRQRGLDTGQHQRFAAIERKWFTAYERGEVSHQGQRIARCREFLGEDMDDAAALAAYDGYLAAYQSQWRAFADARPTLEWALASGFRVGILTNGQREMQQAKLEAGGLALVDVPLIPTVELGYPKPQRQAYLAACDRLDVTPTETLMVGDSLENDVLGARRAGLRAVYLDRSGKGEGDVSSLSQLTKLVPQIAS</sequence>
<dbReference type="InterPro" id="IPR023214">
    <property type="entry name" value="HAD_sf"/>
</dbReference>